<sequence length="83" mass="9457">MGACMPCLFGTADDYDQNQPDEETRRKQQAEAAEKRFKQEESRGLADPEGAKKRRQQKEEAERKAEELEQKGGGENKLSWQVG</sequence>
<feature type="region of interest" description="Disordered" evidence="4">
    <location>
        <begin position="1"/>
        <end position="83"/>
    </location>
</feature>
<evidence type="ECO:0000313" key="5">
    <source>
        <dbReference type="Proteomes" id="UP000694845"/>
    </source>
</evidence>
<dbReference type="OMA" id="GMCLPCF"/>
<dbReference type="GO" id="GO:0010508">
    <property type="term" value="P:positive regulation of autophagy"/>
    <property type="evidence" value="ECO:0007669"/>
    <property type="project" value="TreeGrafter"/>
</dbReference>
<evidence type="ECO:0000313" key="6">
    <source>
        <dbReference type="RefSeq" id="XP_022099922.1"/>
    </source>
</evidence>
<dbReference type="InterPro" id="IPR031632">
    <property type="entry name" value="SVIP"/>
</dbReference>
<evidence type="ECO:0000313" key="9">
    <source>
        <dbReference type="RefSeq" id="XP_022099925.1"/>
    </source>
</evidence>
<proteinExistence type="predicted"/>
<dbReference type="RefSeq" id="XP_022099925.1">
    <property type="nucleotide sequence ID" value="XM_022244233.1"/>
</dbReference>
<keyword evidence="5" id="KW-1185">Reference proteome</keyword>
<evidence type="ECO:0000256" key="4">
    <source>
        <dbReference type="SAM" id="MobiDB-lite"/>
    </source>
</evidence>
<gene>
    <name evidence="6 7 8 9" type="primary">LOC110984241</name>
</gene>
<evidence type="ECO:0000313" key="8">
    <source>
        <dbReference type="RefSeq" id="XP_022099924.1"/>
    </source>
</evidence>
<dbReference type="PANTHER" id="PTHR35269:SF1">
    <property type="entry name" value="SMALL VCP_P97-INTERACTING PROTEIN"/>
    <property type="match status" value="1"/>
</dbReference>
<dbReference type="GeneID" id="110984241"/>
<dbReference type="AlphaFoldDB" id="A0A8B7Z4N5"/>
<evidence type="ECO:0000256" key="3">
    <source>
        <dbReference type="ARBA" id="ARBA00023288"/>
    </source>
</evidence>
<evidence type="ECO:0000256" key="2">
    <source>
        <dbReference type="ARBA" id="ARBA00023139"/>
    </source>
</evidence>
<name>A0A8B7Z4N5_ACAPL</name>
<dbReference type="RefSeq" id="XP_022099923.1">
    <property type="nucleotide sequence ID" value="XM_022244231.1"/>
</dbReference>
<dbReference type="RefSeq" id="XP_022099922.1">
    <property type="nucleotide sequence ID" value="XM_022244230.1"/>
</dbReference>
<dbReference type="GO" id="GO:1904153">
    <property type="term" value="P:negative regulation of retrograde protein transport, ER to cytosol"/>
    <property type="evidence" value="ECO:0007669"/>
    <property type="project" value="TreeGrafter"/>
</dbReference>
<accession>A0A8B7Z4N5</accession>
<dbReference type="KEGG" id="aplc:110984241"/>
<keyword evidence="1" id="KW-0519">Myristate</keyword>
<dbReference type="OrthoDB" id="10066206at2759"/>
<evidence type="ECO:0000256" key="1">
    <source>
        <dbReference type="ARBA" id="ARBA00022707"/>
    </source>
</evidence>
<protein>
    <submittedName>
        <fullName evidence="6 7">Uncharacterized protein LOC110984241</fullName>
    </submittedName>
</protein>
<keyword evidence="2" id="KW-0564">Palmitate</keyword>
<dbReference type="Proteomes" id="UP000694845">
    <property type="component" value="Unplaced"/>
</dbReference>
<dbReference type="GO" id="GO:1904240">
    <property type="term" value="P:negative regulation of VCP-NPL4-UFD1 AAA ATPase complex assembly"/>
    <property type="evidence" value="ECO:0007669"/>
    <property type="project" value="TreeGrafter"/>
</dbReference>
<dbReference type="GO" id="GO:1904293">
    <property type="term" value="P:negative regulation of ERAD pathway"/>
    <property type="evidence" value="ECO:0007669"/>
    <property type="project" value="TreeGrafter"/>
</dbReference>
<keyword evidence="3" id="KW-0449">Lipoprotein</keyword>
<evidence type="ECO:0000313" key="7">
    <source>
        <dbReference type="RefSeq" id="XP_022099923.1"/>
    </source>
</evidence>
<dbReference type="Pfam" id="PF15811">
    <property type="entry name" value="SVIP"/>
    <property type="match status" value="1"/>
</dbReference>
<dbReference type="PANTHER" id="PTHR35269">
    <property type="entry name" value="SMALL VCP/P97-INTERACTING PROTEIN"/>
    <property type="match status" value="1"/>
</dbReference>
<dbReference type="InterPro" id="IPR055366">
    <property type="entry name" value="SVIP_metazoa"/>
</dbReference>
<dbReference type="RefSeq" id="XP_022099924.1">
    <property type="nucleotide sequence ID" value="XM_022244232.1"/>
</dbReference>
<dbReference type="GO" id="GO:0005789">
    <property type="term" value="C:endoplasmic reticulum membrane"/>
    <property type="evidence" value="ECO:0007669"/>
    <property type="project" value="TreeGrafter"/>
</dbReference>
<organism evidence="5 6">
    <name type="scientific">Acanthaster planci</name>
    <name type="common">Crown-of-thorns starfish</name>
    <dbReference type="NCBI Taxonomy" id="133434"/>
    <lineage>
        <taxon>Eukaryota</taxon>
        <taxon>Metazoa</taxon>
        <taxon>Echinodermata</taxon>
        <taxon>Eleutherozoa</taxon>
        <taxon>Asterozoa</taxon>
        <taxon>Asteroidea</taxon>
        <taxon>Valvatacea</taxon>
        <taxon>Valvatida</taxon>
        <taxon>Acanthasteridae</taxon>
        <taxon>Acanthaster</taxon>
    </lineage>
</organism>
<reference evidence="6 7" key="1">
    <citation type="submission" date="2025-04" db="UniProtKB">
        <authorList>
            <consortium name="RefSeq"/>
        </authorList>
    </citation>
    <scope>IDENTIFICATION</scope>
</reference>
<feature type="compositionally biased region" description="Basic and acidic residues" evidence="4">
    <location>
        <begin position="22"/>
        <end position="74"/>
    </location>
</feature>